<comment type="caution">
    <text evidence="1">The sequence shown here is derived from an EMBL/GenBank/DDBJ whole genome shotgun (WGS) entry which is preliminary data.</text>
</comment>
<dbReference type="Proteomes" id="UP001164929">
    <property type="component" value="Chromosome 8"/>
</dbReference>
<proteinExistence type="predicted"/>
<reference evidence="1" key="1">
    <citation type="journal article" date="2023" name="Mol. Ecol. Resour.">
        <title>Chromosome-level genome assembly of a triploid poplar Populus alba 'Berolinensis'.</title>
        <authorList>
            <person name="Chen S."/>
            <person name="Yu Y."/>
            <person name="Wang X."/>
            <person name="Wang S."/>
            <person name="Zhang T."/>
            <person name="Zhou Y."/>
            <person name="He R."/>
            <person name="Meng N."/>
            <person name="Wang Y."/>
            <person name="Liu W."/>
            <person name="Liu Z."/>
            <person name="Liu J."/>
            <person name="Guo Q."/>
            <person name="Huang H."/>
            <person name="Sederoff R.R."/>
            <person name="Wang G."/>
            <person name="Qu G."/>
            <person name="Chen S."/>
        </authorList>
    </citation>
    <scope>NUCLEOTIDE SEQUENCE</scope>
    <source>
        <strain evidence="1">SC-2020</strain>
    </source>
</reference>
<sequence>MLIARQATSLVPRQQKSVPVFVCWKMRWTL</sequence>
<keyword evidence="2" id="KW-1185">Reference proteome</keyword>
<organism evidence="1 2">
    <name type="scientific">Populus alba x Populus x berolinensis</name>
    <dbReference type="NCBI Taxonomy" id="444605"/>
    <lineage>
        <taxon>Eukaryota</taxon>
        <taxon>Viridiplantae</taxon>
        <taxon>Streptophyta</taxon>
        <taxon>Embryophyta</taxon>
        <taxon>Tracheophyta</taxon>
        <taxon>Spermatophyta</taxon>
        <taxon>Magnoliopsida</taxon>
        <taxon>eudicotyledons</taxon>
        <taxon>Gunneridae</taxon>
        <taxon>Pentapetalae</taxon>
        <taxon>rosids</taxon>
        <taxon>fabids</taxon>
        <taxon>Malpighiales</taxon>
        <taxon>Salicaceae</taxon>
        <taxon>Saliceae</taxon>
        <taxon>Populus</taxon>
    </lineage>
</organism>
<evidence type="ECO:0000313" key="2">
    <source>
        <dbReference type="Proteomes" id="UP001164929"/>
    </source>
</evidence>
<dbReference type="EMBL" id="JAQIZT010000008">
    <property type="protein sequence ID" value="KAJ6987890.1"/>
    <property type="molecule type" value="Genomic_DNA"/>
</dbReference>
<evidence type="ECO:0000313" key="1">
    <source>
        <dbReference type="EMBL" id="KAJ6987890.1"/>
    </source>
</evidence>
<dbReference type="AlphaFoldDB" id="A0AAD6QED4"/>
<gene>
    <name evidence="1" type="ORF">NC653_020975</name>
</gene>
<protein>
    <submittedName>
        <fullName evidence="1">Uncharacterized protein</fullName>
    </submittedName>
</protein>
<name>A0AAD6QED4_9ROSI</name>
<accession>A0AAD6QED4</accession>